<accession>A0AA39MKU9</accession>
<name>A0AA39MKU9_9AGAR</name>
<evidence type="ECO:0008006" key="3">
    <source>
        <dbReference type="Google" id="ProtNLM"/>
    </source>
</evidence>
<protein>
    <recommendedName>
        <fullName evidence="3">F-box domain-containing protein</fullName>
    </recommendedName>
</protein>
<evidence type="ECO:0000313" key="1">
    <source>
        <dbReference type="EMBL" id="KAK0437613.1"/>
    </source>
</evidence>
<sequence>MSTCHLTHLFEHSIILGLDDIPVPHPARIKELLSRNEPPLPAEKEYYQSVLHQGPSTLSTLDTQISQGHEANISLQRQRKEAEAIIRDAQVILHPIRSVCSEILLEIFSWCMYDAYNVKDISKTVQCLNPHHPPWSISHVSRRWRNVTLACSMLWSNIALDLDQYEDRVELSNQVYMFQLGLYLKRARECDLSVSLCSGLWLKEHAVMGLLEAGISQWRNLNINFALPLSKHWEKTFSHSLGD</sequence>
<dbReference type="AlphaFoldDB" id="A0AA39MKU9"/>
<dbReference type="Proteomes" id="UP001175226">
    <property type="component" value="Unassembled WGS sequence"/>
</dbReference>
<organism evidence="1 2">
    <name type="scientific">Armillaria borealis</name>
    <dbReference type="NCBI Taxonomy" id="47425"/>
    <lineage>
        <taxon>Eukaryota</taxon>
        <taxon>Fungi</taxon>
        <taxon>Dikarya</taxon>
        <taxon>Basidiomycota</taxon>
        <taxon>Agaricomycotina</taxon>
        <taxon>Agaricomycetes</taxon>
        <taxon>Agaricomycetidae</taxon>
        <taxon>Agaricales</taxon>
        <taxon>Marasmiineae</taxon>
        <taxon>Physalacriaceae</taxon>
        <taxon>Armillaria</taxon>
    </lineage>
</organism>
<gene>
    <name evidence="1" type="ORF">EV421DRAFT_1907104</name>
</gene>
<evidence type="ECO:0000313" key="2">
    <source>
        <dbReference type="Proteomes" id="UP001175226"/>
    </source>
</evidence>
<reference evidence="1" key="1">
    <citation type="submission" date="2023-06" db="EMBL/GenBank/DDBJ databases">
        <authorList>
            <consortium name="Lawrence Berkeley National Laboratory"/>
            <person name="Ahrendt S."/>
            <person name="Sahu N."/>
            <person name="Indic B."/>
            <person name="Wong-Bajracharya J."/>
            <person name="Merenyi Z."/>
            <person name="Ke H.-M."/>
            <person name="Monk M."/>
            <person name="Kocsube S."/>
            <person name="Drula E."/>
            <person name="Lipzen A."/>
            <person name="Balint B."/>
            <person name="Henrissat B."/>
            <person name="Andreopoulos B."/>
            <person name="Martin F.M."/>
            <person name="Harder C.B."/>
            <person name="Rigling D."/>
            <person name="Ford K.L."/>
            <person name="Foster G.D."/>
            <person name="Pangilinan J."/>
            <person name="Papanicolaou A."/>
            <person name="Barry K."/>
            <person name="LaButti K."/>
            <person name="Viragh M."/>
            <person name="Koriabine M."/>
            <person name="Yan M."/>
            <person name="Riley R."/>
            <person name="Champramary S."/>
            <person name="Plett K.L."/>
            <person name="Tsai I.J."/>
            <person name="Slot J."/>
            <person name="Sipos G."/>
            <person name="Plett J."/>
            <person name="Nagy L.G."/>
            <person name="Grigoriev I.V."/>
        </authorList>
    </citation>
    <scope>NUCLEOTIDE SEQUENCE</scope>
    <source>
        <strain evidence="1">FPL87.14</strain>
    </source>
</reference>
<proteinExistence type="predicted"/>
<keyword evidence="2" id="KW-1185">Reference proteome</keyword>
<dbReference type="EMBL" id="JAUEPT010000047">
    <property type="protein sequence ID" value="KAK0437613.1"/>
    <property type="molecule type" value="Genomic_DNA"/>
</dbReference>
<comment type="caution">
    <text evidence="1">The sequence shown here is derived from an EMBL/GenBank/DDBJ whole genome shotgun (WGS) entry which is preliminary data.</text>
</comment>